<name>A0A512B1V4_9BACT</name>
<evidence type="ECO:0000313" key="2">
    <source>
        <dbReference type="EMBL" id="GEO05933.1"/>
    </source>
</evidence>
<sequence>MGGWGIAVCMGDAAIKFNLKYYNRKLTIPVLFTATFNLIIVVYADAELWEIRKTPG</sequence>
<comment type="caution">
    <text evidence="2">The sequence shown here is derived from an EMBL/GenBank/DDBJ whole genome shotgun (WGS) entry which is preliminary data.</text>
</comment>
<keyword evidence="3" id="KW-1185">Reference proteome</keyword>
<feature type="transmembrane region" description="Helical" evidence="1">
    <location>
        <begin position="26"/>
        <end position="44"/>
    </location>
</feature>
<dbReference type="Proteomes" id="UP000321532">
    <property type="component" value="Unassembled WGS sequence"/>
</dbReference>
<keyword evidence="1" id="KW-1133">Transmembrane helix</keyword>
<reference evidence="2 3" key="1">
    <citation type="submission" date="2019-07" db="EMBL/GenBank/DDBJ databases">
        <title>Whole genome shotgun sequence of Adhaeribacter aerolatus NBRC 106133.</title>
        <authorList>
            <person name="Hosoyama A."/>
            <person name="Uohara A."/>
            <person name="Ohji S."/>
            <person name="Ichikawa N."/>
        </authorList>
    </citation>
    <scope>NUCLEOTIDE SEQUENCE [LARGE SCALE GENOMIC DNA]</scope>
    <source>
        <strain evidence="2 3">NBRC 106133</strain>
    </source>
</reference>
<organism evidence="2 3">
    <name type="scientific">Adhaeribacter aerolatus</name>
    <dbReference type="NCBI Taxonomy" id="670289"/>
    <lineage>
        <taxon>Bacteria</taxon>
        <taxon>Pseudomonadati</taxon>
        <taxon>Bacteroidota</taxon>
        <taxon>Cytophagia</taxon>
        <taxon>Cytophagales</taxon>
        <taxon>Hymenobacteraceae</taxon>
        <taxon>Adhaeribacter</taxon>
    </lineage>
</organism>
<evidence type="ECO:0000313" key="3">
    <source>
        <dbReference type="Proteomes" id="UP000321532"/>
    </source>
</evidence>
<dbReference type="AlphaFoldDB" id="A0A512B1V4"/>
<keyword evidence="1" id="KW-0812">Transmembrane</keyword>
<accession>A0A512B1V4</accession>
<evidence type="ECO:0000256" key="1">
    <source>
        <dbReference type="SAM" id="Phobius"/>
    </source>
</evidence>
<gene>
    <name evidence="2" type="ORF">AAE02nite_35970</name>
</gene>
<protein>
    <submittedName>
        <fullName evidence="2">Uncharacterized protein</fullName>
    </submittedName>
</protein>
<dbReference type="EMBL" id="BJYS01000029">
    <property type="protein sequence ID" value="GEO05933.1"/>
    <property type="molecule type" value="Genomic_DNA"/>
</dbReference>
<keyword evidence="1" id="KW-0472">Membrane</keyword>
<proteinExistence type="predicted"/>